<organism evidence="1 2">
    <name type="scientific">Romanomermis culicivorax</name>
    <name type="common">Nematode worm</name>
    <dbReference type="NCBI Taxonomy" id="13658"/>
    <lineage>
        <taxon>Eukaryota</taxon>
        <taxon>Metazoa</taxon>
        <taxon>Ecdysozoa</taxon>
        <taxon>Nematoda</taxon>
        <taxon>Enoplea</taxon>
        <taxon>Dorylaimia</taxon>
        <taxon>Mermithida</taxon>
        <taxon>Mermithoidea</taxon>
        <taxon>Mermithidae</taxon>
        <taxon>Romanomermis</taxon>
    </lineage>
</organism>
<sequence length="69" mass="8188">MADYLPTNIDDKTLKCLVKKSVPHDADRGVKKKEGMRDVECYLRNLDLLLKFAIFHLHRFSNDRRNNDR</sequence>
<accession>A0A915J7L3</accession>
<dbReference type="WBParaSite" id="nRc.2.0.1.t21739-RA">
    <property type="protein sequence ID" value="nRc.2.0.1.t21739-RA"/>
    <property type="gene ID" value="nRc.2.0.1.g21739"/>
</dbReference>
<protein>
    <submittedName>
        <fullName evidence="2">Uncharacterized protein</fullName>
    </submittedName>
</protein>
<reference evidence="2" key="1">
    <citation type="submission" date="2022-11" db="UniProtKB">
        <authorList>
            <consortium name="WormBaseParasite"/>
        </authorList>
    </citation>
    <scope>IDENTIFICATION</scope>
</reference>
<evidence type="ECO:0000313" key="2">
    <source>
        <dbReference type="WBParaSite" id="nRc.2.0.1.t21739-RA"/>
    </source>
</evidence>
<evidence type="ECO:0000313" key="1">
    <source>
        <dbReference type="Proteomes" id="UP000887565"/>
    </source>
</evidence>
<proteinExistence type="predicted"/>
<dbReference type="Proteomes" id="UP000887565">
    <property type="component" value="Unplaced"/>
</dbReference>
<name>A0A915J7L3_ROMCU</name>
<dbReference type="AlphaFoldDB" id="A0A915J7L3"/>
<keyword evidence="1" id="KW-1185">Reference proteome</keyword>